<dbReference type="Proteomes" id="UP000477834">
    <property type="component" value="Unassembled WGS sequence"/>
</dbReference>
<name>A0A6L5H3Y1_STRMT</name>
<dbReference type="RefSeq" id="WP_153192981.1">
    <property type="nucleotide sequence ID" value="NZ_WIIS01000004.1"/>
</dbReference>
<protein>
    <submittedName>
        <fullName evidence="2">Peptidase S74</fullName>
    </submittedName>
</protein>
<dbReference type="PROSITE" id="PS51688">
    <property type="entry name" value="ICA"/>
    <property type="match status" value="1"/>
</dbReference>
<dbReference type="InterPro" id="IPR030392">
    <property type="entry name" value="S74_ICA"/>
</dbReference>
<reference evidence="2 3" key="1">
    <citation type="submission" date="2019-10" db="EMBL/GenBank/DDBJ databases">
        <title>Streptococcus mitis of the oral and urogenital tracts.</title>
        <authorList>
            <person name="Price T."/>
            <person name="Mores C.R."/>
            <person name="Putonti C."/>
            <person name="Wolfe A.J."/>
        </authorList>
    </citation>
    <scope>NUCLEOTIDE SEQUENCE [LARGE SCALE GENOMIC DNA]</scope>
    <source>
        <strain evidence="2 3">SM05</strain>
    </source>
</reference>
<sequence>MDALTRRQFDRAMFAKERTLAIRVGDYASQDIKEASFEYGYIKGDTYKPGGTCAGSGKITFTSIITTFNKLDILHPEIGLLVGNTYQWVKMGEYFINDIEIDRNRNTTTLELMDGMFKLNREYVTDLHFPAEVREVIQEICLKTGIELANDYFGISAMRYHVEQVPEGKKLSFRDMLSAMTQMIGMSCFFNREGKMEIRDLTESNITINADSYFLHGLTKSEIEYQIAGITCKTDKKSLTVGMKTGRSLELDNVFMTQSALNDLYYKLKNLTYYPYNLNYQGHLLLEVGQWVTIQTNKKETFKVPVLSQSFTFKGGLRGRISADSKAGNDTQYSYEGTITKQIKQQDGIEAKIQAQIEAADAAFDAEFKKRKKEIDDGIELAKAKAEEVKQELSDTINQRFDSFDNGPLKEAKRKAEEALRNAGTSSLLAQEAKRIGLDSIAKLEAFKSQTTSAQTALSGDLDALKLAIANDIRPKQAQAEAEIAKQVEALVQTKKELAGVKSAQATYEETTTRRLAELTNLANGKASKSELIQTAEELKSRIASVQVGSSRNYFRNSRSRPFTTNDQATYDYRLFIVPDFWKNKDRLKRDYVRLSFDATFPVALARDTQANVHFSAHPWYAYRNLVFKGGTTERQHFEFTIDLSGAAETYQTNNVFIRFGTNYGFPAGLQVLIENAMLSVSNYYPAYRPAYEDQDERVTAVESTFKQRADSLEAGVNRLTEGLRTKVDISSLNVTAENIRQSVKSLETSTKDKLDQKLSLAEFEVRAGSIRQEILNATKDKADKTLVTAEAGKLREEFSSLRVGGTNLLKGSKGPFLPDRKPANFDNNVLYTGQTSIYMEQGQEYIISAKTNGNFTAHHDGNKESDNVVLWIMDKDVRNYQIVSDLKTGTTGTKIIWNKPTGIYHLRVNTYHKNAVKSVWDVKVEKGTLATDWSPAPEDTDGLITEAKATFERTAQGLRTDLSAIQEYVNKDGQRQEALQRYTREESAKQAMAVRELVARDFVGKASYQEDVRGIERKFEGITNPQNGSIATQIATYKTAVDGRFADISSLLSGKTNQSDFQRVKETSQLYERILGNTENGIADKVARMAMTNQLFQVEVGKAFAEHQNLFLNSTLTKGFLGNAGIINVANATQKEVTSDFISVNPNEKIIFQHWVTLPENGMAWTAWQFFDKNKNPIDNRKPGLNAYKTTVGKQHNINQITVPANAYFVRFSARMYDDGLIKVENGSTPSDYSVAPNDALEAVKTVQRQLDGSWSVQNINSAGDLISGINLGADGRNRLIGKTFHITGETLIDNAVIKSAMVDKLKTANFESGSVTTKILDAEAVTADKVRFDNAFIRKMITNEAFIDQLTSKQIFATKVESVVSRSTFLEAYQGRIGGFTIGRFDQGRGRWISGINQFSVGMGNGEGGSYNGENTAFWANWGYSWNYPGPNAWYVTTSGNMYCRNGADFHGKVDFSNRSTVNFYSQPSFSNGAVINGSLRVSGRITYSGGEWLYSPIYNKLWKDNSQGGEWLYLDRQGNSGRDWIEMNKRISDRRYKSNIQDSQVSGLDAINNLKTYSYRKEYDGKIEDIACGIMAQDVQKYAPEAFFENPDGAYSYRTFELVPYLIKAIQELNQKIEKMEKTIA</sequence>
<evidence type="ECO:0000256" key="1">
    <source>
        <dbReference type="SAM" id="Coils"/>
    </source>
</evidence>
<dbReference type="EMBL" id="WIKE01000005">
    <property type="protein sequence ID" value="MQQ63986.1"/>
    <property type="molecule type" value="Genomic_DNA"/>
</dbReference>
<dbReference type="Pfam" id="PF13884">
    <property type="entry name" value="Peptidase_S74"/>
    <property type="match status" value="1"/>
</dbReference>
<proteinExistence type="predicted"/>
<keyword evidence="1" id="KW-0175">Coiled coil</keyword>
<organism evidence="2 3">
    <name type="scientific">Streptococcus mitis</name>
    <dbReference type="NCBI Taxonomy" id="28037"/>
    <lineage>
        <taxon>Bacteria</taxon>
        <taxon>Bacillati</taxon>
        <taxon>Bacillota</taxon>
        <taxon>Bacilli</taxon>
        <taxon>Lactobacillales</taxon>
        <taxon>Streptococcaceae</taxon>
        <taxon>Streptococcus</taxon>
        <taxon>Streptococcus mitis group</taxon>
    </lineage>
</organism>
<evidence type="ECO:0000313" key="3">
    <source>
        <dbReference type="Proteomes" id="UP000477834"/>
    </source>
</evidence>
<feature type="coiled-coil region" evidence="1">
    <location>
        <begin position="372"/>
        <end position="399"/>
    </location>
</feature>
<accession>A0A6L5H3Y1</accession>
<gene>
    <name evidence="2" type="ORF">GEZ69_05985</name>
</gene>
<evidence type="ECO:0000313" key="2">
    <source>
        <dbReference type="EMBL" id="MQQ63986.1"/>
    </source>
</evidence>
<comment type="caution">
    <text evidence="2">The sequence shown here is derived from an EMBL/GenBank/DDBJ whole genome shotgun (WGS) entry which is preliminary data.</text>
</comment>